<dbReference type="RefSeq" id="WP_251811258.1">
    <property type="nucleotide sequence ID" value="NZ_CP101527.1"/>
</dbReference>
<keyword evidence="2" id="KW-0472">Membrane</keyword>
<dbReference type="InterPro" id="IPR045584">
    <property type="entry name" value="Pilin-like"/>
</dbReference>
<dbReference type="Pfam" id="PF00114">
    <property type="entry name" value="Pilin"/>
    <property type="match status" value="1"/>
</dbReference>
<dbReference type="EMBL" id="CP101527">
    <property type="protein sequence ID" value="UZW74140.1"/>
    <property type="molecule type" value="Genomic_DNA"/>
</dbReference>
<dbReference type="SUPFAM" id="SSF54523">
    <property type="entry name" value="Pili subunits"/>
    <property type="match status" value="1"/>
</dbReference>
<proteinExistence type="inferred from homology"/>
<reference evidence="3" key="1">
    <citation type="submission" date="2022-07" db="EMBL/GenBank/DDBJ databases">
        <title>Alkalimarinus sp. nov., isolated from gut of a Alitta virens.</title>
        <authorList>
            <person name="Yang A.I."/>
            <person name="Shin N.-R."/>
        </authorList>
    </citation>
    <scope>NUCLEOTIDE SEQUENCE</scope>
    <source>
        <strain evidence="3">FA028</strain>
    </source>
</reference>
<feature type="transmembrane region" description="Helical" evidence="2">
    <location>
        <begin position="172"/>
        <end position="193"/>
    </location>
</feature>
<evidence type="ECO:0000256" key="2">
    <source>
        <dbReference type="SAM" id="Phobius"/>
    </source>
</evidence>
<dbReference type="GO" id="GO:0007155">
    <property type="term" value="P:cell adhesion"/>
    <property type="evidence" value="ECO:0007669"/>
    <property type="project" value="InterPro"/>
</dbReference>
<dbReference type="InterPro" id="IPR001082">
    <property type="entry name" value="Pilin"/>
</dbReference>
<organism evidence="3 4">
    <name type="scientific">Alkalimarinus sediminis</name>
    <dbReference type="NCBI Taxonomy" id="1632866"/>
    <lineage>
        <taxon>Bacteria</taxon>
        <taxon>Pseudomonadati</taxon>
        <taxon>Pseudomonadota</taxon>
        <taxon>Gammaproteobacteria</taxon>
        <taxon>Alteromonadales</taxon>
        <taxon>Alteromonadaceae</taxon>
        <taxon>Alkalimarinus</taxon>
    </lineage>
</organism>
<dbReference type="AlphaFoldDB" id="A0A9E8HH34"/>
<feature type="transmembrane region" description="Helical" evidence="2">
    <location>
        <begin position="53"/>
        <end position="70"/>
    </location>
</feature>
<keyword evidence="2" id="KW-1133">Transmembrane helix</keyword>
<sequence length="317" mass="34699">MELSKQSSPFYETKATTIILLYALTLGLYAHYWHYQNWKAIQIRSGDLSLSPLLRGFFYPFFILSLISILRDSSVIAGIKPGTVKVSVGVLYLVLSLLAWFVTAELYALVFLLSLPPVFLLQRKASVINQAALKYSDHSNSGLTGDSAFQVSFGSASMLNKPFNSQGFILPYQYTFELAIFVVVSITSVAFALRDAEIAFAKAKLSEALMLAAAAKVDAGEAYALKGRWSDQNFDYLLGGFGSSITHGVSVSSSGAIHVELKQQPPFTQGDLLSFLIKYDGFTGPMHVNRWQCKGGVGEQVGTRTINKVFLPSVCRG</sequence>
<keyword evidence="4" id="KW-1185">Reference proteome</keyword>
<accession>A0A9E8HH34</accession>
<dbReference type="Gene3D" id="3.30.700.10">
    <property type="entry name" value="Glycoprotein, Type 4 Pilin"/>
    <property type="match status" value="1"/>
</dbReference>
<feature type="transmembrane region" description="Helical" evidence="2">
    <location>
        <begin position="15"/>
        <end position="33"/>
    </location>
</feature>
<evidence type="ECO:0000313" key="3">
    <source>
        <dbReference type="EMBL" id="UZW74140.1"/>
    </source>
</evidence>
<gene>
    <name evidence="3" type="ORF">NNL22_14085</name>
</gene>
<feature type="transmembrane region" description="Helical" evidence="2">
    <location>
        <begin position="90"/>
        <end position="113"/>
    </location>
</feature>
<dbReference type="Proteomes" id="UP001164472">
    <property type="component" value="Chromosome"/>
</dbReference>
<name>A0A9E8HH34_9ALTE</name>
<evidence type="ECO:0000313" key="4">
    <source>
        <dbReference type="Proteomes" id="UP001164472"/>
    </source>
</evidence>
<comment type="similarity">
    <text evidence="1">Belongs to the N-Me-Phe pilin family.</text>
</comment>
<protein>
    <submittedName>
        <fullName evidence="3">Pilin</fullName>
    </submittedName>
</protein>
<dbReference type="GO" id="GO:0009289">
    <property type="term" value="C:pilus"/>
    <property type="evidence" value="ECO:0007669"/>
    <property type="project" value="InterPro"/>
</dbReference>
<evidence type="ECO:0000256" key="1">
    <source>
        <dbReference type="ARBA" id="ARBA00005233"/>
    </source>
</evidence>
<dbReference type="KEGG" id="asem:NNL22_14085"/>
<keyword evidence="2" id="KW-0812">Transmembrane</keyword>